<dbReference type="Proteomes" id="UP000032046">
    <property type="component" value="Unassembled WGS sequence"/>
</dbReference>
<sequence length="126" mass="14618">MYSLEDVNKCRDVIIRILRGTQREGIENVLAYMDENGFYSAAASCKFHNNFYGGLAKHSLEVFWEADELWLKLENNDEKIIQESIKITVFLHDICKIDAYPCELGHNPYFTIKSISNTMGRSRLTF</sequence>
<keyword evidence="2" id="KW-1185">Reference proteome</keyword>
<dbReference type="STRING" id="1602171.ST44_04600"/>
<evidence type="ECO:0000313" key="2">
    <source>
        <dbReference type="Proteomes" id="UP000032046"/>
    </source>
</evidence>
<comment type="caution">
    <text evidence="1">The sequence shown here is derived from an EMBL/GenBank/DDBJ whole genome shotgun (WGS) entry which is preliminary data.</text>
</comment>
<dbReference type="EMBL" id="JXQK01000046">
    <property type="protein sequence ID" value="KIP63197.1"/>
    <property type="molecule type" value="Genomic_DNA"/>
</dbReference>
<proteinExistence type="predicted"/>
<evidence type="ECO:0000313" key="1">
    <source>
        <dbReference type="EMBL" id="KIP63197.1"/>
    </source>
</evidence>
<evidence type="ECO:0008006" key="3">
    <source>
        <dbReference type="Google" id="ProtNLM"/>
    </source>
</evidence>
<gene>
    <name evidence="1" type="ORF">ST44_04600</name>
</gene>
<name>A0A0D0IV71_9BACT</name>
<reference evidence="1 2" key="1">
    <citation type="submission" date="2015-01" db="EMBL/GenBank/DDBJ databases">
        <title>Comparative genomics of non-oral Prevotella species.</title>
        <authorList>
            <person name="Accetto T."/>
            <person name="Nograsek B."/>
            <person name="Avgustin G."/>
        </authorList>
    </citation>
    <scope>NUCLEOTIDE SEQUENCE [LARGE SCALE GENOMIC DNA]</scope>
    <source>
        <strain evidence="1 2">P5-119</strain>
    </source>
</reference>
<dbReference type="AlphaFoldDB" id="A0A0D0IV71"/>
<dbReference type="RefSeq" id="WP_042518480.1">
    <property type="nucleotide sequence ID" value="NZ_JXQI01000068.1"/>
</dbReference>
<protein>
    <recommendedName>
        <fullName evidence="3">HD domain-containing protein</fullName>
    </recommendedName>
</protein>
<organism evidence="1 2">
    <name type="scientific">Prevotella pectinovora</name>
    <dbReference type="NCBI Taxonomy" id="1602169"/>
    <lineage>
        <taxon>Bacteria</taxon>
        <taxon>Pseudomonadati</taxon>
        <taxon>Bacteroidota</taxon>
        <taxon>Bacteroidia</taxon>
        <taxon>Bacteroidales</taxon>
        <taxon>Prevotellaceae</taxon>
        <taxon>Prevotella</taxon>
    </lineage>
</organism>
<accession>A0A0D0IV71</accession>